<evidence type="ECO:0000313" key="2">
    <source>
        <dbReference type="Proteomes" id="UP001345963"/>
    </source>
</evidence>
<accession>A0ABU7BPE3</accession>
<gene>
    <name evidence="1" type="ORF">ATANTOWER_008538</name>
</gene>
<proteinExistence type="predicted"/>
<sequence>MANGKDSVQIGNKKIQTHSTSTDIWSGLFPSHNCRFSSLTHTQQQILLPTNSPQVLQTGADFSQMKIMDVFSVCPRYVNDHLRFVLTSLSHPAHCARWAPVQPGGKWASVLFHVYATGKKKIVSDLPNKRAFILNFKLCHW</sequence>
<dbReference type="EMBL" id="JAHUTI010061027">
    <property type="protein sequence ID" value="MED6252214.1"/>
    <property type="molecule type" value="Genomic_DNA"/>
</dbReference>
<keyword evidence="2" id="KW-1185">Reference proteome</keyword>
<name>A0ABU7BPE3_9TELE</name>
<reference evidence="1 2" key="1">
    <citation type="submission" date="2021-07" db="EMBL/GenBank/DDBJ databases">
        <authorList>
            <person name="Palmer J.M."/>
        </authorList>
    </citation>
    <scope>NUCLEOTIDE SEQUENCE [LARGE SCALE GENOMIC DNA]</scope>
    <source>
        <strain evidence="1 2">AT_MEX2019</strain>
        <tissue evidence="1">Muscle</tissue>
    </source>
</reference>
<organism evidence="1 2">
    <name type="scientific">Ataeniobius toweri</name>
    <dbReference type="NCBI Taxonomy" id="208326"/>
    <lineage>
        <taxon>Eukaryota</taxon>
        <taxon>Metazoa</taxon>
        <taxon>Chordata</taxon>
        <taxon>Craniata</taxon>
        <taxon>Vertebrata</taxon>
        <taxon>Euteleostomi</taxon>
        <taxon>Actinopterygii</taxon>
        <taxon>Neopterygii</taxon>
        <taxon>Teleostei</taxon>
        <taxon>Neoteleostei</taxon>
        <taxon>Acanthomorphata</taxon>
        <taxon>Ovalentaria</taxon>
        <taxon>Atherinomorphae</taxon>
        <taxon>Cyprinodontiformes</taxon>
        <taxon>Goodeidae</taxon>
        <taxon>Ataeniobius</taxon>
    </lineage>
</organism>
<comment type="caution">
    <text evidence="1">The sequence shown here is derived from an EMBL/GenBank/DDBJ whole genome shotgun (WGS) entry which is preliminary data.</text>
</comment>
<dbReference type="Proteomes" id="UP001345963">
    <property type="component" value="Unassembled WGS sequence"/>
</dbReference>
<evidence type="ECO:0000313" key="1">
    <source>
        <dbReference type="EMBL" id="MED6252214.1"/>
    </source>
</evidence>
<protein>
    <submittedName>
        <fullName evidence="1">Uncharacterized protein</fullName>
    </submittedName>
</protein>